<evidence type="ECO:0000313" key="10">
    <source>
        <dbReference type="EMBL" id="SDG95969.1"/>
    </source>
</evidence>
<accession>A0A1G7YIC0</accession>
<comment type="similarity">
    <text evidence="8">Belongs to the binding-protein-dependent transport system permease family. LivHM subfamily.</text>
</comment>
<sequence length="334" mass="35797">MGQFVQFAINGLMAGAIYALIAVGIVSVYKATKVVNFAHGYLIMFGAYFYFTFAVIVPGQPWAPTWLASWQPAWMIEMKGDLPMFSPVAAVLDWVANLPRILLGLAGALVCNAILGRIIERVLMRPLMGQSIFAMIMVTVGLISILSGAAQLIWTADAASVPYIAPNMPIRFELFGTMIFLFGTDLVNMFVALLLFGGIVAFVKFTKGGIAIRATAEDQSTAYSMGISVPKVFSRAWVLASTTGAIAGAILATRNGISPSLGLFGFSVLAIVLMGGLDSYVGVLIAAMVVGVLEAMTQWKMGGGWAEIVPYVTVLVVLVWRPHGLMGQKEVERI</sequence>
<comment type="subcellular location">
    <subcellularLocation>
        <location evidence="1">Cell membrane</location>
        <topology evidence="1">Multi-pass membrane protein</topology>
    </subcellularLocation>
</comment>
<dbReference type="EMBL" id="FNBP01000015">
    <property type="protein sequence ID" value="SDG95969.1"/>
    <property type="molecule type" value="Genomic_DNA"/>
</dbReference>
<evidence type="ECO:0000256" key="6">
    <source>
        <dbReference type="ARBA" id="ARBA00022989"/>
    </source>
</evidence>
<dbReference type="GO" id="GO:0006865">
    <property type="term" value="P:amino acid transport"/>
    <property type="evidence" value="ECO:0007669"/>
    <property type="project" value="UniProtKB-KW"/>
</dbReference>
<dbReference type="InterPro" id="IPR052157">
    <property type="entry name" value="BCAA_transport_permease"/>
</dbReference>
<dbReference type="PANTHER" id="PTHR11795">
    <property type="entry name" value="BRANCHED-CHAIN AMINO ACID TRANSPORT SYSTEM PERMEASE PROTEIN LIVH"/>
    <property type="match status" value="1"/>
</dbReference>
<protein>
    <submittedName>
        <fullName evidence="10">Amino acid/amide ABC transporter membrane protein 1, HAAT family</fullName>
    </submittedName>
</protein>
<dbReference type="Pfam" id="PF02653">
    <property type="entry name" value="BPD_transp_2"/>
    <property type="match status" value="1"/>
</dbReference>
<evidence type="ECO:0000256" key="2">
    <source>
        <dbReference type="ARBA" id="ARBA00022448"/>
    </source>
</evidence>
<name>A0A1G7YIC0_9RHOB</name>
<feature type="transmembrane region" description="Helical" evidence="9">
    <location>
        <begin position="305"/>
        <end position="323"/>
    </location>
</feature>
<gene>
    <name evidence="10" type="ORF">SAMN04489759_11551</name>
</gene>
<dbReference type="Proteomes" id="UP000199399">
    <property type="component" value="Unassembled WGS sequence"/>
</dbReference>
<evidence type="ECO:0000256" key="9">
    <source>
        <dbReference type="SAM" id="Phobius"/>
    </source>
</evidence>
<proteinExistence type="inferred from homology"/>
<feature type="transmembrane region" description="Helical" evidence="9">
    <location>
        <begin position="131"/>
        <end position="154"/>
    </location>
</feature>
<keyword evidence="4 9" id="KW-0812">Transmembrane</keyword>
<feature type="transmembrane region" description="Helical" evidence="9">
    <location>
        <begin position="174"/>
        <end position="203"/>
    </location>
</feature>
<keyword evidence="5" id="KW-0029">Amino-acid transport</keyword>
<keyword evidence="7 9" id="KW-0472">Membrane</keyword>
<evidence type="ECO:0000256" key="4">
    <source>
        <dbReference type="ARBA" id="ARBA00022692"/>
    </source>
</evidence>
<organism evidence="10 11">
    <name type="scientific">Sulfitobacter delicatus</name>
    <dbReference type="NCBI Taxonomy" id="218672"/>
    <lineage>
        <taxon>Bacteria</taxon>
        <taxon>Pseudomonadati</taxon>
        <taxon>Pseudomonadota</taxon>
        <taxon>Alphaproteobacteria</taxon>
        <taxon>Rhodobacterales</taxon>
        <taxon>Roseobacteraceae</taxon>
        <taxon>Sulfitobacter</taxon>
    </lineage>
</organism>
<evidence type="ECO:0000256" key="8">
    <source>
        <dbReference type="ARBA" id="ARBA00037998"/>
    </source>
</evidence>
<dbReference type="AlphaFoldDB" id="A0A1G7YIC0"/>
<dbReference type="InterPro" id="IPR001851">
    <property type="entry name" value="ABC_transp_permease"/>
</dbReference>
<feature type="transmembrane region" description="Helical" evidence="9">
    <location>
        <begin position="232"/>
        <end position="252"/>
    </location>
</feature>
<dbReference type="RefSeq" id="WP_093744077.1">
    <property type="nucleotide sequence ID" value="NZ_FNBP01000015.1"/>
</dbReference>
<dbReference type="PANTHER" id="PTHR11795:SF451">
    <property type="entry name" value="ABC TRANSPORTER PERMEASE PROTEIN"/>
    <property type="match status" value="1"/>
</dbReference>
<feature type="transmembrane region" description="Helical" evidence="9">
    <location>
        <begin position="264"/>
        <end position="293"/>
    </location>
</feature>
<feature type="transmembrane region" description="Helical" evidence="9">
    <location>
        <begin position="41"/>
        <end position="63"/>
    </location>
</feature>
<keyword evidence="6 9" id="KW-1133">Transmembrane helix</keyword>
<feature type="transmembrane region" description="Helical" evidence="9">
    <location>
        <begin position="101"/>
        <end position="119"/>
    </location>
</feature>
<dbReference type="STRING" id="218672.SAMN04489759_11551"/>
<dbReference type="GO" id="GO:0005886">
    <property type="term" value="C:plasma membrane"/>
    <property type="evidence" value="ECO:0007669"/>
    <property type="project" value="UniProtKB-SubCell"/>
</dbReference>
<dbReference type="OrthoDB" id="9779023at2"/>
<evidence type="ECO:0000256" key="5">
    <source>
        <dbReference type="ARBA" id="ARBA00022970"/>
    </source>
</evidence>
<reference evidence="11" key="1">
    <citation type="submission" date="2016-10" db="EMBL/GenBank/DDBJ databases">
        <authorList>
            <person name="Varghese N."/>
            <person name="Submissions S."/>
        </authorList>
    </citation>
    <scope>NUCLEOTIDE SEQUENCE [LARGE SCALE GENOMIC DNA]</scope>
    <source>
        <strain evidence="11">DSM 16477</strain>
    </source>
</reference>
<keyword evidence="11" id="KW-1185">Reference proteome</keyword>
<keyword evidence="3" id="KW-1003">Cell membrane</keyword>
<evidence type="ECO:0000313" key="11">
    <source>
        <dbReference type="Proteomes" id="UP000199399"/>
    </source>
</evidence>
<feature type="transmembrane region" description="Helical" evidence="9">
    <location>
        <begin position="6"/>
        <end position="29"/>
    </location>
</feature>
<evidence type="ECO:0000256" key="7">
    <source>
        <dbReference type="ARBA" id="ARBA00023136"/>
    </source>
</evidence>
<evidence type="ECO:0000256" key="1">
    <source>
        <dbReference type="ARBA" id="ARBA00004651"/>
    </source>
</evidence>
<evidence type="ECO:0000256" key="3">
    <source>
        <dbReference type="ARBA" id="ARBA00022475"/>
    </source>
</evidence>
<keyword evidence="2" id="KW-0813">Transport</keyword>
<dbReference type="CDD" id="cd06582">
    <property type="entry name" value="TM_PBP1_LivH_like"/>
    <property type="match status" value="1"/>
</dbReference>
<dbReference type="GO" id="GO:0022857">
    <property type="term" value="F:transmembrane transporter activity"/>
    <property type="evidence" value="ECO:0007669"/>
    <property type="project" value="InterPro"/>
</dbReference>